<keyword evidence="3" id="KW-1003">Cell membrane</keyword>
<evidence type="ECO:0000256" key="2">
    <source>
        <dbReference type="ARBA" id="ARBA00022448"/>
    </source>
</evidence>
<feature type="transmembrane region" description="Helical" evidence="7">
    <location>
        <begin position="9"/>
        <end position="27"/>
    </location>
</feature>
<keyword evidence="10" id="KW-1185">Reference proteome</keyword>
<gene>
    <name evidence="9" type="ORF">H9L22_13600</name>
</gene>
<feature type="transmembrane region" description="Helical" evidence="7">
    <location>
        <begin position="104"/>
        <end position="125"/>
    </location>
</feature>
<sequence>MISYIIRKILMLIPMLLVLTFLVYLGLELMPGDPVSYMIGPEAASLAPEQLDAMRQALGLDQPFLVRYWLWLQGVLTGNFGFSLSSGQPISGILAAKLPATLQLSVAALIFSSAAGVVLGVVSALRRGTAVDNSLTVLGMIGLSIPEFFLGLVLVSVFAIRLGWFPAAGRIEPGDTSWVQQLDNLFLPAMALGVAMSAGVMRYSRAAMLDARNKAFVVTARSKGMPEWRVNLIHGFRVALTPVVVLVGFRLPILIGGSVVIEQIFQWPGIGLEFITAVRGQNYPLIMMITLLSVSAVLISSLVVDLVTAWIDPRVRLE</sequence>
<accession>A0A7H0H3Z3</accession>
<dbReference type="InterPro" id="IPR045621">
    <property type="entry name" value="BPD_transp_1_N"/>
</dbReference>
<dbReference type="Pfam" id="PF19300">
    <property type="entry name" value="BPD_transp_1_N"/>
    <property type="match status" value="1"/>
</dbReference>
<keyword evidence="6 7" id="KW-0472">Membrane</keyword>
<evidence type="ECO:0000256" key="4">
    <source>
        <dbReference type="ARBA" id="ARBA00022692"/>
    </source>
</evidence>
<evidence type="ECO:0000256" key="7">
    <source>
        <dbReference type="RuleBase" id="RU363032"/>
    </source>
</evidence>
<keyword evidence="4 7" id="KW-0812">Transmembrane</keyword>
<feature type="transmembrane region" description="Helical" evidence="7">
    <location>
        <begin position="238"/>
        <end position="265"/>
    </location>
</feature>
<protein>
    <submittedName>
        <fullName evidence="9">ABC transporter permease</fullName>
    </submittedName>
</protein>
<evidence type="ECO:0000313" key="10">
    <source>
        <dbReference type="Proteomes" id="UP000516117"/>
    </source>
</evidence>
<dbReference type="KEGG" id="tdf:H9L22_13600"/>
<dbReference type="CDD" id="cd06261">
    <property type="entry name" value="TM_PBP2"/>
    <property type="match status" value="1"/>
</dbReference>
<organism evidence="9 10">
    <name type="scientific">Tessaracoccus defluvii</name>
    <dbReference type="NCBI Taxonomy" id="1285901"/>
    <lineage>
        <taxon>Bacteria</taxon>
        <taxon>Bacillati</taxon>
        <taxon>Actinomycetota</taxon>
        <taxon>Actinomycetes</taxon>
        <taxon>Propionibacteriales</taxon>
        <taxon>Propionibacteriaceae</taxon>
        <taxon>Tessaracoccus</taxon>
    </lineage>
</organism>
<feature type="domain" description="ABC transmembrane type-1" evidence="8">
    <location>
        <begin position="98"/>
        <end position="304"/>
    </location>
</feature>
<evidence type="ECO:0000256" key="3">
    <source>
        <dbReference type="ARBA" id="ARBA00022475"/>
    </source>
</evidence>
<comment type="similarity">
    <text evidence="7">Belongs to the binding-protein-dependent transport system permease family.</text>
</comment>
<feature type="transmembrane region" description="Helical" evidence="7">
    <location>
        <begin position="285"/>
        <end position="311"/>
    </location>
</feature>
<dbReference type="InterPro" id="IPR035906">
    <property type="entry name" value="MetI-like_sf"/>
</dbReference>
<dbReference type="RefSeq" id="WP_187720395.1">
    <property type="nucleotide sequence ID" value="NZ_BAABBL010000014.1"/>
</dbReference>
<dbReference type="Gene3D" id="1.10.3720.10">
    <property type="entry name" value="MetI-like"/>
    <property type="match status" value="1"/>
</dbReference>
<dbReference type="Proteomes" id="UP000516117">
    <property type="component" value="Chromosome"/>
</dbReference>
<dbReference type="Pfam" id="PF00528">
    <property type="entry name" value="BPD_transp_1"/>
    <property type="match status" value="1"/>
</dbReference>
<proteinExistence type="inferred from homology"/>
<evidence type="ECO:0000256" key="5">
    <source>
        <dbReference type="ARBA" id="ARBA00022989"/>
    </source>
</evidence>
<reference evidence="9 10" key="1">
    <citation type="submission" date="2020-08" db="EMBL/GenBank/DDBJ databases">
        <title>Genome sequence of Tessaracoccus defluvii JCM 17540T.</title>
        <authorList>
            <person name="Hyun D.-W."/>
            <person name="Bae J.-W."/>
        </authorList>
    </citation>
    <scope>NUCLEOTIDE SEQUENCE [LARGE SCALE GENOMIC DNA]</scope>
    <source>
        <strain evidence="9 10">JCM 17540</strain>
    </source>
</reference>
<evidence type="ECO:0000259" key="8">
    <source>
        <dbReference type="PROSITE" id="PS50928"/>
    </source>
</evidence>
<comment type="subcellular location">
    <subcellularLocation>
        <location evidence="1 7">Cell membrane</location>
        <topology evidence="1 7">Multi-pass membrane protein</topology>
    </subcellularLocation>
</comment>
<evidence type="ECO:0000256" key="6">
    <source>
        <dbReference type="ARBA" id="ARBA00023136"/>
    </source>
</evidence>
<dbReference type="GO" id="GO:0005886">
    <property type="term" value="C:plasma membrane"/>
    <property type="evidence" value="ECO:0007669"/>
    <property type="project" value="UniProtKB-SubCell"/>
</dbReference>
<feature type="transmembrane region" description="Helical" evidence="7">
    <location>
        <begin position="185"/>
        <end position="204"/>
    </location>
</feature>
<dbReference type="PROSITE" id="PS50928">
    <property type="entry name" value="ABC_TM1"/>
    <property type="match status" value="1"/>
</dbReference>
<dbReference type="PANTHER" id="PTHR43163">
    <property type="entry name" value="DIPEPTIDE TRANSPORT SYSTEM PERMEASE PROTEIN DPPB-RELATED"/>
    <property type="match status" value="1"/>
</dbReference>
<keyword evidence="2 7" id="KW-0813">Transport</keyword>
<dbReference type="InterPro" id="IPR000515">
    <property type="entry name" value="MetI-like"/>
</dbReference>
<dbReference type="GO" id="GO:0055085">
    <property type="term" value="P:transmembrane transport"/>
    <property type="evidence" value="ECO:0007669"/>
    <property type="project" value="InterPro"/>
</dbReference>
<dbReference type="EMBL" id="CP060789">
    <property type="protein sequence ID" value="QNP55259.1"/>
    <property type="molecule type" value="Genomic_DNA"/>
</dbReference>
<dbReference type="AlphaFoldDB" id="A0A7H0H3Z3"/>
<dbReference type="PANTHER" id="PTHR43163:SF6">
    <property type="entry name" value="DIPEPTIDE TRANSPORT SYSTEM PERMEASE PROTEIN DPPB-RELATED"/>
    <property type="match status" value="1"/>
</dbReference>
<dbReference type="SUPFAM" id="SSF161098">
    <property type="entry name" value="MetI-like"/>
    <property type="match status" value="1"/>
</dbReference>
<keyword evidence="5 7" id="KW-1133">Transmembrane helix</keyword>
<evidence type="ECO:0000256" key="1">
    <source>
        <dbReference type="ARBA" id="ARBA00004651"/>
    </source>
</evidence>
<feature type="transmembrane region" description="Helical" evidence="7">
    <location>
        <begin position="137"/>
        <end position="165"/>
    </location>
</feature>
<name>A0A7H0H3Z3_9ACTN</name>
<evidence type="ECO:0000313" key="9">
    <source>
        <dbReference type="EMBL" id="QNP55259.1"/>
    </source>
</evidence>